<keyword evidence="4" id="KW-1185">Reference proteome</keyword>
<comment type="caution">
    <text evidence="3">The sequence shown here is derived from an EMBL/GenBank/DDBJ whole genome shotgun (WGS) entry which is preliminary data.</text>
</comment>
<evidence type="ECO:0000256" key="1">
    <source>
        <dbReference type="ARBA" id="ARBA00022723"/>
    </source>
</evidence>
<sequence length="91" mass="9050">MSCCGTEGTCSTTQAPEAGSAALTTVYEVQGMTCGHCKEAVTKAVTALDGVTGVEVDVATGRVTVGSTYALDDAAVRGAVDDAGYELVGRA</sequence>
<dbReference type="PROSITE" id="PS50846">
    <property type="entry name" value="HMA_2"/>
    <property type="match status" value="1"/>
</dbReference>
<dbReference type="InterPro" id="IPR006121">
    <property type="entry name" value="HMA_dom"/>
</dbReference>
<accession>A0ABN1VPV4</accession>
<evidence type="ECO:0000313" key="4">
    <source>
        <dbReference type="Proteomes" id="UP001500037"/>
    </source>
</evidence>
<dbReference type="Proteomes" id="UP001500037">
    <property type="component" value="Unassembled WGS sequence"/>
</dbReference>
<dbReference type="CDD" id="cd00371">
    <property type="entry name" value="HMA"/>
    <property type="match status" value="1"/>
</dbReference>
<dbReference type="Pfam" id="PF00403">
    <property type="entry name" value="HMA"/>
    <property type="match status" value="1"/>
</dbReference>
<feature type="domain" description="HMA" evidence="2">
    <location>
        <begin position="23"/>
        <end position="88"/>
    </location>
</feature>
<keyword evidence="1" id="KW-0479">Metal-binding</keyword>
<gene>
    <name evidence="3" type="ORF">GCM10009665_06790</name>
</gene>
<dbReference type="InterPro" id="IPR036163">
    <property type="entry name" value="HMA_dom_sf"/>
</dbReference>
<evidence type="ECO:0000313" key="3">
    <source>
        <dbReference type="EMBL" id="GAA1219350.1"/>
    </source>
</evidence>
<protein>
    <submittedName>
        <fullName evidence="3">Heavy-metal-associated domain-containing protein</fullName>
    </submittedName>
</protein>
<proteinExistence type="predicted"/>
<dbReference type="PROSITE" id="PS01047">
    <property type="entry name" value="HMA_1"/>
    <property type="match status" value="1"/>
</dbReference>
<reference evidence="3 4" key="1">
    <citation type="journal article" date="2019" name="Int. J. Syst. Evol. Microbiol.">
        <title>The Global Catalogue of Microorganisms (GCM) 10K type strain sequencing project: providing services to taxonomists for standard genome sequencing and annotation.</title>
        <authorList>
            <consortium name="The Broad Institute Genomics Platform"/>
            <consortium name="The Broad Institute Genome Sequencing Center for Infectious Disease"/>
            <person name="Wu L."/>
            <person name="Ma J."/>
        </authorList>
    </citation>
    <scope>NUCLEOTIDE SEQUENCE [LARGE SCALE GENOMIC DNA]</scope>
    <source>
        <strain evidence="3 4">JCM 13004</strain>
    </source>
</reference>
<dbReference type="EMBL" id="BAAALF010000006">
    <property type="protein sequence ID" value="GAA1219350.1"/>
    <property type="molecule type" value="Genomic_DNA"/>
</dbReference>
<dbReference type="SUPFAM" id="SSF55008">
    <property type="entry name" value="HMA, heavy metal-associated domain"/>
    <property type="match status" value="1"/>
</dbReference>
<dbReference type="InterPro" id="IPR000428">
    <property type="entry name" value="Cu-bd"/>
</dbReference>
<evidence type="ECO:0000259" key="2">
    <source>
        <dbReference type="PROSITE" id="PS50846"/>
    </source>
</evidence>
<dbReference type="Gene3D" id="3.30.70.100">
    <property type="match status" value="1"/>
</dbReference>
<dbReference type="InterPro" id="IPR017969">
    <property type="entry name" value="Heavy-metal-associated_CS"/>
</dbReference>
<dbReference type="PRINTS" id="PR00944">
    <property type="entry name" value="CUEXPORT"/>
</dbReference>
<organism evidence="3 4">
    <name type="scientific">Kitasatospora nipponensis</name>
    <dbReference type="NCBI Taxonomy" id="258049"/>
    <lineage>
        <taxon>Bacteria</taxon>
        <taxon>Bacillati</taxon>
        <taxon>Actinomycetota</taxon>
        <taxon>Actinomycetes</taxon>
        <taxon>Kitasatosporales</taxon>
        <taxon>Streptomycetaceae</taxon>
        <taxon>Kitasatospora</taxon>
    </lineage>
</organism>
<name>A0ABN1VPV4_9ACTN</name>